<organism evidence="6 7">
    <name type="scientific">Aromatoleum toluolicum</name>
    <dbReference type="NCBI Taxonomy" id="90060"/>
    <lineage>
        <taxon>Bacteria</taxon>
        <taxon>Pseudomonadati</taxon>
        <taxon>Pseudomonadota</taxon>
        <taxon>Betaproteobacteria</taxon>
        <taxon>Rhodocyclales</taxon>
        <taxon>Rhodocyclaceae</taxon>
        <taxon>Aromatoleum</taxon>
    </lineage>
</organism>
<dbReference type="SUPFAM" id="SSF54862">
    <property type="entry name" value="4Fe-4S ferredoxins"/>
    <property type="match status" value="1"/>
</dbReference>
<dbReference type="EMBL" id="WTVS01000058">
    <property type="protein sequence ID" value="NMF99942.1"/>
    <property type="molecule type" value="Genomic_DNA"/>
</dbReference>
<dbReference type="InterPro" id="IPR017896">
    <property type="entry name" value="4Fe4S_Fe-S-bd"/>
</dbReference>
<evidence type="ECO:0000256" key="4">
    <source>
        <dbReference type="SAM" id="MobiDB-lite"/>
    </source>
</evidence>
<evidence type="ECO:0000256" key="1">
    <source>
        <dbReference type="ARBA" id="ARBA00022723"/>
    </source>
</evidence>
<feature type="compositionally biased region" description="Basic and acidic residues" evidence="4">
    <location>
        <begin position="16"/>
        <end position="37"/>
    </location>
</feature>
<proteinExistence type="predicted"/>
<keyword evidence="3" id="KW-0411">Iron-sulfur</keyword>
<dbReference type="Proteomes" id="UP000634522">
    <property type="component" value="Unassembled WGS sequence"/>
</dbReference>
<keyword evidence="2" id="KW-0408">Iron</keyword>
<evidence type="ECO:0000259" key="5">
    <source>
        <dbReference type="PROSITE" id="PS51379"/>
    </source>
</evidence>
<evidence type="ECO:0000313" key="7">
    <source>
        <dbReference type="Proteomes" id="UP000634522"/>
    </source>
</evidence>
<gene>
    <name evidence="6" type="ORF">GPA27_21440</name>
</gene>
<dbReference type="NCBIfam" id="NF033683">
    <property type="entry name" value="di_4Fe-4S_YfhL"/>
    <property type="match status" value="1"/>
</dbReference>
<protein>
    <submittedName>
        <fullName evidence="6">YfhL family 4Fe-4S dicluster ferredoxin</fullName>
    </submittedName>
</protein>
<dbReference type="InterPro" id="IPR017900">
    <property type="entry name" value="4Fe4S_Fe_S_CS"/>
</dbReference>
<sequence length="113" mass="12619">MTLSVKRARDFHALNTAHEHHTEDVAPRRAEEVSGTHEEEDMALLINSDCINCGMCEMECPNEAIAPGEDIFVIDPARCTECIGHFEESQCVKVCLSDCIFPDPAHREIRAHA</sequence>
<comment type="caution">
    <text evidence="6">The sequence shown here is derived from an EMBL/GenBank/DDBJ whole genome shotgun (WGS) entry which is preliminary data.</text>
</comment>
<accession>A0ABX1NKS3</accession>
<keyword evidence="7" id="KW-1185">Reference proteome</keyword>
<evidence type="ECO:0000313" key="6">
    <source>
        <dbReference type="EMBL" id="NMF99942.1"/>
    </source>
</evidence>
<name>A0ABX1NKS3_9RHOO</name>
<feature type="domain" description="4Fe-4S ferredoxin-type" evidence="5">
    <location>
        <begin position="42"/>
        <end position="70"/>
    </location>
</feature>
<evidence type="ECO:0000256" key="2">
    <source>
        <dbReference type="ARBA" id="ARBA00023004"/>
    </source>
</evidence>
<dbReference type="PROSITE" id="PS00198">
    <property type="entry name" value="4FE4S_FER_1"/>
    <property type="match status" value="1"/>
</dbReference>
<dbReference type="InterPro" id="IPR047927">
    <property type="entry name" value="YfhL-like"/>
</dbReference>
<dbReference type="Gene3D" id="3.30.70.20">
    <property type="match status" value="1"/>
</dbReference>
<reference evidence="6 7" key="1">
    <citation type="submission" date="2019-12" db="EMBL/GenBank/DDBJ databases">
        <title>Comparative genomics gives insights into the taxonomy of the Azoarcus-Aromatoleum group and reveals separate origins of nif in the plant-associated Azoarcus and non-plant-associated Aromatoleum sub-groups.</title>
        <authorList>
            <person name="Lafos M."/>
            <person name="Maluk M."/>
            <person name="Batista M."/>
            <person name="Junghare M."/>
            <person name="Carmona M."/>
            <person name="Faoro H."/>
            <person name="Cruz L.M."/>
            <person name="Battistoni F."/>
            <person name="De Souza E."/>
            <person name="Pedrosa F."/>
            <person name="Chen W.-M."/>
            <person name="Poole P.S."/>
            <person name="Dixon R.A."/>
            <person name="James E.K."/>
        </authorList>
    </citation>
    <scope>NUCLEOTIDE SEQUENCE [LARGE SCALE GENOMIC DNA]</scope>
    <source>
        <strain evidence="6 7">T</strain>
    </source>
</reference>
<feature type="region of interest" description="Disordered" evidence="4">
    <location>
        <begin position="16"/>
        <end position="38"/>
    </location>
</feature>
<evidence type="ECO:0000256" key="3">
    <source>
        <dbReference type="ARBA" id="ARBA00023014"/>
    </source>
</evidence>
<dbReference type="PROSITE" id="PS51379">
    <property type="entry name" value="4FE4S_FER_2"/>
    <property type="match status" value="1"/>
</dbReference>
<dbReference type="Pfam" id="PF00037">
    <property type="entry name" value="Fer4"/>
    <property type="match status" value="1"/>
</dbReference>
<keyword evidence="1" id="KW-0479">Metal-binding</keyword>